<proteinExistence type="predicted"/>
<evidence type="ECO:0000256" key="1">
    <source>
        <dbReference type="SAM" id="MobiDB-lite"/>
    </source>
</evidence>
<dbReference type="Proteomes" id="UP001152519">
    <property type="component" value="Unassembled WGS sequence"/>
</dbReference>
<dbReference type="AlphaFoldDB" id="A0A9W4GPD5"/>
<comment type="caution">
    <text evidence="2">The sequence shown here is derived from an EMBL/GenBank/DDBJ whole genome shotgun (WGS) entry which is preliminary data.</text>
</comment>
<feature type="region of interest" description="Disordered" evidence="1">
    <location>
        <begin position="19"/>
        <end position="56"/>
    </location>
</feature>
<evidence type="ECO:0000313" key="2">
    <source>
        <dbReference type="EMBL" id="CAG6392142.1"/>
    </source>
</evidence>
<reference evidence="2" key="1">
    <citation type="submission" date="2021-05" db="EMBL/GenBank/DDBJ databases">
        <authorList>
            <person name="Arsene-Ploetze F."/>
        </authorList>
    </citation>
    <scope>NUCLEOTIDE SEQUENCE</scope>
    <source>
        <strain evidence="2">DSM 42138</strain>
    </source>
</reference>
<organism evidence="2 3">
    <name type="scientific">Actinacidiphila cocklensis</name>
    <dbReference type="NCBI Taxonomy" id="887465"/>
    <lineage>
        <taxon>Bacteria</taxon>
        <taxon>Bacillati</taxon>
        <taxon>Actinomycetota</taxon>
        <taxon>Actinomycetes</taxon>
        <taxon>Kitasatosporales</taxon>
        <taxon>Streptomycetaceae</taxon>
        <taxon>Actinacidiphila</taxon>
    </lineage>
</organism>
<keyword evidence="3" id="KW-1185">Reference proteome</keyword>
<dbReference type="EMBL" id="CAJSLV010000043">
    <property type="protein sequence ID" value="CAG6392142.1"/>
    <property type="molecule type" value="Genomic_DNA"/>
</dbReference>
<accession>A0A9W4GPD5</accession>
<protein>
    <submittedName>
        <fullName evidence="2">Uncharacterized protein</fullName>
    </submittedName>
</protein>
<evidence type="ECO:0000313" key="3">
    <source>
        <dbReference type="Proteomes" id="UP001152519"/>
    </source>
</evidence>
<gene>
    <name evidence="2" type="ORF">SCOCK_150114</name>
</gene>
<sequence length="56" mass="6050">MPDPALASHRELLYLLAGKPAPGPLTVRKLSLQSSDRSNVSRTSSNTDPTSDEEEI</sequence>
<name>A0A9W4GPD5_9ACTN</name>
<feature type="compositionally biased region" description="Low complexity" evidence="1">
    <location>
        <begin position="34"/>
        <end position="48"/>
    </location>
</feature>